<sequence>MTAGPAIRVGLVIVAAGSGTRLGHDHPKAFVRLGGRSLLAHALDRLASAAHEVVVVGPPGHMAEAGVQVERSGTAARIVPGGATRTGSVAAGIDALGSVDVIAVHDAARPLVDAAALRRAVAAVVGGADASAPALPVTDTLKEVADGEVVTRTVDRSALRAVQTPQVFRADVLRAAHARGDDATDDLALVEAGGGTVVLVPGRARYLKVTYPDDLLLAEAFLASGEPEEPE</sequence>
<protein>
    <recommendedName>
        <fullName evidence="3">2-C-methyl-D-erythritol 4-phosphate cytidylyltransferase</fullName>
        <ecNumber evidence="3">2.7.7.60</ecNumber>
    </recommendedName>
    <alternativeName>
        <fullName evidence="3">4-diphosphocytidyl-2C-methyl-D-erythritol synthase</fullName>
    </alternativeName>
    <alternativeName>
        <fullName evidence="3">MEP cytidylyltransferase</fullName>
        <shortName evidence="3">MCT</shortName>
    </alternativeName>
</protein>
<reference evidence="4 5" key="1">
    <citation type="submission" date="2018-09" db="EMBL/GenBank/DDBJ databases">
        <title>Complete genome sequence of Euzebya sp. DY32-46 isolated from seawater of Pacific Ocean.</title>
        <authorList>
            <person name="Xu L."/>
            <person name="Wu Y.-H."/>
            <person name="Xu X.-W."/>
        </authorList>
    </citation>
    <scope>NUCLEOTIDE SEQUENCE [LARGE SCALE GENOMIC DNA]</scope>
    <source>
        <strain evidence="4 5">DY32-46</strain>
    </source>
</reference>
<feature type="site" description="Positions MEP for the nucleophilic attack" evidence="3">
    <location>
        <position position="208"/>
    </location>
</feature>
<dbReference type="FunFam" id="3.90.550.10:FF:000003">
    <property type="entry name" value="2-C-methyl-D-erythritol 4-phosphate cytidylyltransferase"/>
    <property type="match status" value="1"/>
</dbReference>
<accession>A0A346Y2P9</accession>
<dbReference type="PANTHER" id="PTHR32125">
    <property type="entry name" value="2-C-METHYL-D-ERYTHRITOL 4-PHOSPHATE CYTIDYLYLTRANSFERASE, CHLOROPLASTIC"/>
    <property type="match status" value="1"/>
</dbReference>
<keyword evidence="1 3" id="KW-0808">Transferase</keyword>
<dbReference type="GO" id="GO:0050518">
    <property type="term" value="F:2-C-methyl-D-erythritol 4-phosphate cytidylyltransferase activity"/>
    <property type="evidence" value="ECO:0007669"/>
    <property type="project" value="UniProtKB-UniRule"/>
</dbReference>
<comment type="pathway">
    <text evidence="3">Isoprenoid biosynthesis; isopentenyl diphosphate biosynthesis via DXP pathway; isopentenyl diphosphate from 1-deoxy-D-xylulose 5-phosphate: step 2/6.</text>
</comment>
<dbReference type="KEGG" id="euz:DVS28_a4079"/>
<dbReference type="HAMAP" id="MF_00108">
    <property type="entry name" value="IspD"/>
    <property type="match status" value="1"/>
</dbReference>
<dbReference type="Pfam" id="PF01128">
    <property type="entry name" value="IspD"/>
    <property type="match status" value="1"/>
</dbReference>
<dbReference type="AlphaFoldDB" id="A0A346Y2P9"/>
<dbReference type="InterPro" id="IPR029044">
    <property type="entry name" value="Nucleotide-diphossugar_trans"/>
</dbReference>
<keyword evidence="3" id="KW-0414">Isoprene biosynthesis</keyword>
<comment type="catalytic activity">
    <reaction evidence="3">
        <text>2-C-methyl-D-erythritol 4-phosphate + CTP + H(+) = 4-CDP-2-C-methyl-D-erythritol + diphosphate</text>
        <dbReference type="Rhea" id="RHEA:13429"/>
        <dbReference type="ChEBI" id="CHEBI:15378"/>
        <dbReference type="ChEBI" id="CHEBI:33019"/>
        <dbReference type="ChEBI" id="CHEBI:37563"/>
        <dbReference type="ChEBI" id="CHEBI:57823"/>
        <dbReference type="ChEBI" id="CHEBI:58262"/>
        <dbReference type="EC" id="2.7.7.60"/>
    </reaction>
</comment>
<comment type="similarity">
    <text evidence="3">Belongs to the IspD/TarI cytidylyltransferase family. IspD subfamily.</text>
</comment>
<dbReference type="NCBIfam" id="TIGR00453">
    <property type="entry name" value="ispD"/>
    <property type="match status" value="1"/>
</dbReference>
<gene>
    <name evidence="3" type="primary">ispD</name>
    <name evidence="4" type="ORF">DVS28_a4079</name>
</gene>
<dbReference type="Gene3D" id="3.90.550.10">
    <property type="entry name" value="Spore Coat Polysaccharide Biosynthesis Protein SpsA, Chain A"/>
    <property type="match status" value="1"/>
</dbReference>
<dbReference type="SUPFAM" id="SSF53448">
    <property type="entry name" value="Nucleotide-diphospho-sugar transferases"/>
    <property type="match status" value="1"/>
</dbReference>
<keyword evidence="5" id="KW-1185">Reference proteome</keyword>
<dbReference type="GO" id="GO:0019288">
    <property type="term" value="P:isopentenyl diphosphate biosynthetic process, methylerythritol 4-phosphate pathway"/>
    <property type="evidence" value="ECO:0007669"/>
    <property type="project" value="UniProtKB-UniRule"/>
</dbReference>
<keyword evidence="2 3" id="KW-0548">Nucleotidyltransferase</keyword>
<dbReference type="PANTHER" id="PTHR32125:SF4">
    <property type="entry name" value="2-C-METHYL-D-ERYTHRITOL 4-PHOSPHATE CYTIDYLYLTRANSFERASE, CHLOROPLASTIC"/>
    <property type="match status" value="1"/>
</dbReference>
<evidence type="ECO:0000256" key="1">
    <source>
        <dbReference type="ARBA" id="ARBA00022679"/>
    </source>
</evidence>
<evidence type="ECO:0000313" key="4">
    <source>
        <dbReference type="EMBL" id="AXV08746.1"/>
    </source>
</evidence>
<feature type="site" description="Transition state stabilizer" evidence="3">
    <location>
        <position position="21"/>
    </location>
</feature>
<dbReference type="CDD" id="cd02516">
    <property type="entry name" value="CDP-ME_synthetase"/>
    <property type="match status" value="1"/>
</dbReference>
<dbReference type="EC" id="2.7.7.60" evidence="3"/>
<feature type="site" description="Transition state stabilizer" evidence="3">
    <location>
        <position position="28"/>
    </location>
</feature>
<dbReference type="InterPro" id="IPR034683">
    <property type="entry name" value="IspD/TarI"/>
</dbReference>
<organism evidence="4 5">
    <name type="scientific">Euzebya pacifica</name>
    <dbReference type="NCBI Taxonomy" id="1608957"/>
    <lineage>
        <taxon>Bacteria</taxon>
        <taxon>Bacillati</taxon>
        <taxon>Actinomycetota</taxon>
        <taxon>Nitriliruptoria</taxon>
        <taxon>Euzebyales</taxon>
    </lineage>
</organism>
<evidence type="ECO:0000256" key="3">
    <source>
        <dbReference type="HAMAP-Rule" id="MF_00108"/>
    </source>
</evidence>
<dbReference type="EMBL" id="CP031165">
    <property type="protein sequence ID" value="AXV08746.1"/>
    <property type="molecule type" value="Genomic_DNA"/>
</dbReference>
<dbReference type="RefSeq" id="WP_216826174.1">
    <property type="nucleotide sequence ID" value="NZ_CP031165.1"/>
</dbReference>
<evidence type="ECO:0000313" key="5">
    <source>
        <dbReference type="Proteomes" id="UP000264006"/>
    </source>
</evidence>
<comment type="function">
    <text evidence="3">Catalyzes the formation of 4-diphosphocytidyl-2-C-methyl-D-erythritol from CTP and 2-C-methyl-D-erythritol 4-phosphate (MEP).</text>
</comment>
<dbReference type="InterPro" id="IPR050088">
    <property type="entry name" value="IspD/TarI_cytidylyltransf_bact"/>
</dbReference>
<name>A0A346Y2P9_9ACTN</name>
<dbReference type="InterPro" id="IPR001228">
    <property type="entry name" value="IspD"/>
</dbReference>
<proteinExistence type="inferred from homology"/>
<feature type="site" description="Positions MEP for the nucleophilic attack" evidence="3">
    <location>
        <position position="156"/>
    </location>
</feature>
<dbReference type="UniPathway" id="UPA00056">
    <property type="reaction ID" value="UER00093"/>
</dbReference>
<evidence type="ECO:0000256" key="2">
    <source>
        <dbReference type="ARBA" id="ARBA00022695"/>
    </source>
</evidence>
<dbReference type="Proteomes" id="UP000264006">
    <property type="component" value="Chromosome"/>
</dbReference>